<gene>
    <name evidence="3" type="ORF">SOCE836_018750</name>
</gene>
<feature type="chain" id="PRO_5020769000" description="Phosphatidic acid phosphatase type 2/haloperoxidase domain-containing protein" evidence="1">
    <location>
        <begin position="22"/>
        <end position="267"/>
    </location>
</feature>
<dbReference type="Pfam" id="PF01569">
    <property type="entry name" value="PAP2"/>
    <property type="match status" value="1"/>
</dbReference>
<dbReference type="CDD" id="cd01610">
    <property type="entry name" value="PAP2_like"/>
    <property type="match status" value="1"/>
</dbReference>
<evidence type="ECO:0000256" key="1">
    <source>
        <dbReference type="SAM" id="SignalP"/>
    </source>
</evidence>
<organism evidence="3 4">
    <name type="scientific">Sorangium cellulosum</name>
    <name type="common">Polyangium cellulosum</name>
    <dbReference type="NCBI Taxonomy" id="56"/>
    <lineage>
        <taxon>Bacteria</taxon>
        <taxon>Pseudomonadati</taxon>
        <taxon>Myxococcota</taxon>
        <taxon>Polyangia</taxon>
        <taxon>Polyangiales</taxon>
        <taxon>Polyangiaceae</taxon>
        <taxon>Sorangium</taxon>
    </lineage>
</organism>
<dbReference type="InterPro" id="IPR036938">
    <property type="entry name" value="PAP2/HPO_sf"/>
</dbReference>
<reference evidence="3 4" key="1">
    <citation type="submission" date="2015-09" db="EMBL/GenBank/DDBJ databases">
        <title>Sorangium comparison.</title>
        <authorList>
            <person name="Zaburannyi N."/>
            <person name="Bunk B."/>
            <person name="Overmann J."/>
            <person name="Mueller R."/>
        </authorList>
    </citation>
    <scope>NUCLEOTIDE SEQUENCE [LARGE SCALE GENOMIC DNA]</scope>
    <source>
        <strain evidence="3 4">So ce836</strain>
    </source>
</reference>
<evidence type="ECO:0000313" key="3">
    <source>
        <dbReference type="EMBL" id="AUX29782.1"/>
    </source>
</evidence>
<dbReference type="Gene3D" id="1.20.144.10">
    <property type="entry name" value="Phosphatidic acid phosphatase type 2/haloperoxidase"/>
    <property type="match status" value="1"/>
</dbReference>
<dbReference type="Proteomes" id="UP000295497">
    <property type="component" value="Chromosome"/>
</dbReference>
<feature type="domain" description="Phosphatidic acid phosphatase type 2/haloperoxidase" evidence="2">
    <location>
        <begin position="113"/>
        <end position="234"/>
    </location>
</feature>
<dbReference type="RefSeq" id="WP_129573887.1">
    <property type="nucleotide sequence ID" value="NZ_CP012672.1"/>
</dbReference>
<evidence type="ECO:0000313" key="4">
    <source>
        <dbReference type="Proteomes" id="UP000295497"/>
    </source>
</evidence>
<feature type="signal peptide" evidence="1">
    <location>
        <begin position="1"/>
        <end position="21"/>
    </location>
</feature>
<name>A0A4V0NFI4_SORCE</name>
<dbReference type="SUPFAM" id="SSF48317">
    <property type="entry name" value="Acid phosphatase/Vanadium-dependent haloperoxidase"/>
    <property type="match status" value="1"/>
</dbReference>
<dbReference type="EMBL" id="CP012672">
    <property type="protein sequence ID" value="AUX29782.1"/>
    <property type="molecule type" value="Genomic_DNA"/>
</dbReference>
<accession>A0A4V0NFI4</accession>
<evidence type="ECO:0000259" key="2">
    <source>
        <dbReference type="SMART" id="SM00014"/>
    </source>
</evidence>
<protein>
    <recommendedName>
        <fullName evidence="2">Phosphatidic acid phosphatase type 2/haloperoxidase domain-containing protein</fullName>
    </recommendedName>
</protein>
<dbReference type="InterPro" id="IPR000326">
    <property type="entry name" value="PAP2/HPO"/>
</dbReference>
<keyword evidence="1" id="KW-0732">Signal</keyword>
<dbReference type="AlphaFoldDB" id="A0A4V0NFI4"/>
<proteinExistence type="predicted"/>
<sequence length="267" mass="27122">MRAAAPLAGACALVWSTTAAAQAGPAAPDWAFGAPGGEVAVAAVCTASLGAYLLPQRRSTWGAASSEERDETIGLVSDITGAAVGTLLVLGSGYALEGSYLAGAGVRRPFSRALRTSLIEVEAAALSTGLSSMIKRLSGRCRPRSWRTDRCGDTDLDFDAFPSGHTTPVAAIAGARLNLALRTTGDAAPRLGALAIAEAATVVTMALRIGSGAHSWQDVGAGMILGHVTGFAIAAIHPIAPSEAPYAAGPPPEPTPEPAAFTWSWTF</sequence>
<dbReference type="SMART" id="SM00014">
    <property type="entry name" value="acidPPc"/>
    <property type="match status" value="1"/>
</dbReference>